<name>A0A1X7SEV2_AMPQE</name>
<dbReference type="SUPFAM" id="SSF55447">
    <property type="entry name" value="CO dehydrogenase flavoprotein C-terminal domain-like"/>
    <property type="match status" value="1"/>
</dbReference>
<accession>A0A1X7SEV2</accession>
<dbReference type="InterPro" id="IPR036683">
    <property type="entry name" value="CO_DH_flav_C_dom_sf"/>
</dbReference>
<dbReference type="InterPro" id="IPR005107">
    <property type="entry name" value="CO_DH_flav_C"/>
</dbReference>
<proteinExistence type="predicted"/>
<dbReference type="InParanoid" id="A0A1X7SEV2"/>
<protein>
    <recommendedName>
        <fullName evidence="1">CO dehydrogenase flavoprotein C-terminal domain-containing protein</fullName>
    </recommendedName>
</protein>
<feature type="domain" description="CO dehydrogenase flavoprotein C-terminal" evidence="1">
    <location>
        <begin position="3"/>
        <end position="56"/>
    </location>
</feature>
<dbReference type="Gene3D" id="3.30.390.50">
    <property type="entry name" value="CO dehydrogenase flavoprotein, C-terminal domain"/>
    <property type="match status" value="1"/>
</dbReference>
<dbReference type="EnsemblMetazoa" id="Aqu2.1.00577_001">
    <property type="protein sequence ID" value="Aqu2.1.00577_001"/>
    <property type="gene ID" value="Aqu2.1.00577"/>
</dbReference>
<sequence>ISALITESFMIGKSLKDPNTLKGALKNLSNEIRPNAPPVSASPGYRKSLALSLFYK</sequence>
<organism evidence="2">
    <name type="scientific">Amphimedon queenslandica</name>
    <name type="common">Sponge</name>
    <dbReference type="NCBI Taxonomy" id="400682"/>
    <lineage>
        <taxon>Eukaryota</taxon>
        <taxon>Metazoa</taxon>
        <taxon>Porifera</taxon>
        <taxon>Demospongiae</taxon>
        <taxon>Heteroscleromorpha</taxon>
        <taxon>Haplosclerida</taxon>
        <taxon>Niphatidae</taxon>
        <taxon>Amphimedon</taxon>
    </lineage>
</organism>
<reference evidence="2" key="1">
    <citation type="submission" date="2017-05" db="UniProtKB">
        <authorList>
            <consortium name="EnsemblMetazoa"/>
        </authorList>
    </citation>
    <scope>IDENTIFICATION</scope>
</reference>
<dbReference type="Pfam" id="PF03450">
    <property type="entry name" value="CO_deh_flav_C"/>
    <property type="match status" value="1"/>
</dbReference>
<dbReference type="OrthoDB" id="8300278at2759"/>
<evidence type="ECO:0000313" key="2">
    <source>
        <dbReference type="EnsemblMetazoa" id="Aqu2.1.00577_001"/>
    </source>
</evidence>
<evidence type="ECO:0000259" key="1">
    <source>
        <dbReference type="Pfam" id="PF03450"/>
    </source>
</evidence>
<dbReference type="AlphaFoldDB" id="A0A1X7SEV2"/>